<evidence type="ECO:0000313" key="4">
    <source>
        <dbReference type="Proteomes" id="UP000267223"/>
    </source>
</evidence>
<feature type="signal peptide" evidence="1">
    <location>
        <begin position="1"/>
        <end position="21"/>
    </location>
</feature>
<dbReference type="GO" id="GO:0005975">
    <property type="term" value="P:carbohydrate metabolic process"/>
    <property type="evidence" value="ECO:0007669"/>
    <property type="project" value="InterPro"/>
</dbReference>
<dbReference type="InterPro" id="IPR035396">
    <property type="entry name" value="Bac_rhamnosid6H"/>
</dbReference>
<reference evidence="3 4" key="1">
    <citation type="submission" date="2018-11" db="EMBL/GenBank/DDBJ databases">
        <title>Draft genome sequence of Ferruginibacter sp. BO-59.</title>
        <authorList>
            <person name="Im W.T."/>
        </authorList>
    </citation>
    <scope>NUCLEOTIDE SEQUENCE [LARGE SCALE GENOMIC DNA]</scope>
    <source>
        <strain evidence="3 4">BO-59</strain>
    </source>
</reference>
<dbReference type="Proteomes" id="UP000267223">
    <property type="component" value="Unassembled WGS sequence"/>
</dbReference>
<feature type="chain" id="PRO_5018253548" description="Alpha-L-rhamnosidase six-hairpin glycosidase domain-containing protein" evidence="1">
    <location>
        <begin position="22"/>
        <end position="836"/>
    </location>
</feature>
<dbReference type="OrthoDB" id="1089593at2"/>
<dbReference type="SUPFAM" id="SSF48208">
    <property type="entry name" value="Six-hairpin glycosidases"/>
    <property type="match status" value="1"/>
</dbReference>
<evidence type="ECO:0000256" key="1">
    <source>
        <dbReference type="SAM" id="SignalP"/>
    </source>
</evidence>
<keyword evidence="1" id="KW-0732">Signal</keyword>
<name>A0A3M9NS10_9BACT</name>
<dbReference type="Gene3D" id="1.50.10.10">
    <property type="match status" value="1"/>
</dbReference>
<proteinExistence type="predicted"/>
<dbReference type="Pfam" id="PF17389">
    <property type="entry name" value="Bac_rhamnosid6H"/>
    <property type="match status" value="1"/>
</dbReference>
<protein>
    <recommendedName>
        <fullName evidence="2">Alpha-L-rhamnosidase six-hairpin glycosidase domain-containing protein</fullName>
    </recommendedName>
</protein>
<dbReference type="InterPro" id="IPR008928">
    <property type="entry name" value="6-hairpin_glycosidase_sf"/>
</dbReference>
<dbReference type="InterPro" id="IPR012341">
    <property type="entry name" value="6hp_glycosidase-like_sf"/>
</dbReference>
<comment type="caution">
    <text evidence="3">The sequence shown here is derived from an EMBL/GenBank/DDBJ whole genome shotgun (WGS) entry which is preliminary data.</text>
</comment>
<dbReference type="EMBL" id="RJJR01000001">
    <property type="protein sequence ID" value="RNI40003.1"/>
    <property type="molecule type" value="Genomic_DNA"/>
</dbReference>
<dbReference type="RefSeq" id="WP_123118894.1">
    <property type="nucleotide sequence ID" value="NZ_RJJR01000001.1"/>
</dbReference>
<organism evidence="3 4">
    <name type="scientific">Hanamia caeni</name>
    <dbReference type="NCBI Taxonomy" id="2294116"/>
    <lineage>
        <taxon>Bacteria</taxon>
        <taxon>Pseudomonadati</taxon>
        <taxon>Bacteroidota</taxon>
        <taxon>Chitinophagia</taxon>
        <taxon>Chitinophagales</taxon>
        <taxon>Chitinophagaceae</taxon>
        <taxon>Hanamia</taxon>
    </lineage>
</organism>
<gene>
    <name evidence="3" type="ORF">EFY79_01495</name>
</gene>
<evidence type="ECO:0000259" key="2">
    <source>
        <dbReference type="Pfam" id="PF17389"/>
    </source>
</evidence>
<sequence>MRIHFLTFIVVLFSSSVIGNAQSFSITNNPGNQTVTIRNSSLKIVVGYNHECRISAMDVNGINVLAGNNGMYSAIQTKGKSFSTLQLKNLPTVKSLKNSVEINDIVYGDANIPVHENWKFVVSDSNIKLSISRTFPKSFEAESVSFPAIEFNNVNTWEGAFQGFGGIAWFYLFNEKLMTYGVHTNEASFWNSTNNNGLHVSVNAPGKQVAMKYSRAGDDKLDYSIAVSQKEMLPRYDSGTNRRRFIRKKTDVWAPFQIKAGTSSESINFSAFDYEKKYGRGAFKGIDGKQVTSVLNTIARMGVIDAKHFGGNSWHTPYGPICLHEQYIAQLGLGINDAHYLNGYKQCLDFYRDNAIKPDGRVWPRWAYTNEDAMPGQFTNTGFYEAQWGYLLDSNPDYVSNVSDLFNQTGDIDWVKKQQKACEKALDYLLKRDFNGNHLVEMMNDSHTQKRSSDWIDIIWASYENAFVNAKLYHALKLWSDIEQQLGNKEKALYYSKFAEQLKISFNKSVHHGGFWDEDKGYYDYWRDKDGSVHGDNLVTPVNFMAIAYGICDDTIRRNSILEKVETQMKKENLFFWPISFFPYKTDEGKEYQFPFPYYENGDIFLSWGSVAVQAYASWKPSLALHYIKNVLRQDSIDGLAFQRYSRKDQSGQGDDILSGNSLAVVGLYHSVYGFNPLYNRFYLNPHITSELSGSKLFYKYRGDRLTISLDTSLYSVSNKKFTISAKDDFGFFSVGDTVMYFNKDNPFPSVEAIAKNVNHLSLQIIKCNSKEIILEQSAPGSSFDVTFLAKKLLPGRTYLVYGDGIFLRKNRSDAAGNLIFKQNNSTKKIRIVLEN</sequence>
<feature type="domain" description="Alpha-L-rhamnosidase six-hairpin glycosidase" evidence="2">
    <location>
        <begin position="399"/>
        <end position="563"/>
    </location>
</feature>
<dbReference type="AlphaFoldDB" id="A0A3M9NS10"/>
<accession>A0A3M9NS10</accession>
<evidence type="ECO:0000313" key="3">
    <source>
        <dbReference type="EMBL" id="RNI40003.1"/>
    </source>
</evidence>
<keyword evidence="4" id="KW-1185">Reference proteome</keyword>